<dbReference type="Pfam" id="PF07715">
    <property type="entry name" value="Plug"/>
    <property type="match status" value="1"/>
</dbReference>
<dbReference type="InterPro" id="IPR000531">
    <property type="entry name" value="Beta-barrel_TonB"/>
</dbReference>
<evidence type="ECO:0000313" key="17">
    <source>
        <dbReference type="Proteomes" id="UP001152876"/>
    </source>
</evidence>
<keyword evidence="5 10" id="KW-0812">Transmembrane</keyword>
<dbReference type="Gene3D" id="2.40.170.20">
    <property type="entry name" value="TonB-dependent receptor, beta-barrel domain"/>
    <property type="match status" value="1"/>
</dbReference>
<evidence type="ECO:0000256" key="4">
    <source>
        <dbReference type="ARBA" id="ARBA00022452"/>
    </source>
</evidence>
<evidence type="ECO:0000259" key="14">
    <source>
        <dbReference type="Pfam" id="PF00593"/>
    </source>
</evidence>
<accession>A0A9X4NXM1</accession>
<comment type="caution">
    <text evidence="16">The sequence shown here is derived from an EMBL/GenBank/DDBJ whole genome shotgun (WGS) entry which is preliminary data.</text>
</comment>
<dbReference type="GO" id="GO:0015891">
    <property type="term" value="P:siderophore transport"/>
    <property type="evidence" value="ECO:0007669"/>
    <property type="project" value="InterPro"/>
</dbReference>
<dbReference type="InterPro" id="IPR039426">
    <property type="entry name" value="TonB-dep_rcpt-like"/>
</dbReference>
<comment type="similarity">
    <text evidence="2 10 11">Belongs to the TonB-dependent receptor family.</text>
</comment>
<dbReference type="InterPro" id="IPR010105">
    <property type="entry name" value="TonB_sidphr_rcpt"/>
</dbReference>
<dbReference type="Pfam" id="PF00593">
    <property type="entry name" value="TonB_dep_Rec_b-barrel"/>
    <property type="match status" value="1"/>
</dbReference>
<dbReference type="CDD" id="cd01347">
    <property type="entry name" value="ligand_gated_channel"/>
    <property type="match status" value="1"/>
</dbReference>
<evidence type="ECO:0000256" key="1">
    <source>
        <dbReference type="ARBA" id="ARBA00004571"/>
    </source>
</evidence>
<protein>
    <submittedName>
        <fullName evidence="16">TonB dependent/ligand-Gated channel</fullName>
    </submittedName>
</protein>
<feature type="chain" id="PRO_5040743017" evidence="13">
    <location>
        <begin position="37"/>
        <end position="734"/>
    </location>
</feature>
<evidence type="ECO:0000256" key="3">
    <source>
        <dbReference type="ARBA" id="ARBA00022448"/>
    </source>
</evidence>
<dbReference type="GO" id="GO:0038023">
    <property type="term" value="F:signaling receptor activity"/>
    <property type="evidence" value="ECO:0007669"/>
    <property type="project" value="InterPro"/>
</dbReference>
<keyword evidence="6 11" id="KW-0798">TonB box</keyword>
<feature type="region of interest" description="Disordered" evidence="12">
    <location>
        <begin position="41"/>
        <end position="74"/>
    </location>
</feature>
<evidence type="ECO:0000256" key="2">
    <source>
        <dbReference type="ARBA" id="ARBA00009810"/>
    </source>
</evidence>
<dbReference type="InterPro" id="IPR012910">
    <property type="entry name" value="Plug_dom"/>
</dbReference>
<feature type="domain" description="TonB-dependent receptor-like beta-barrel" evidence="14">
    <location>
        <begin position="275"/>
        <end position="703"/>
    </location>
</feature>
<dbReference type="EMBL" id="AOGK01000033">
    <property type="protein sequence ID" value="MDG5978246.1"/>
    <property type="molecule type" value="Genomic_DNA"/>
</dbReference>
<feature type="signal peptide" evidence="13">
    <location>
        <begin position="1"/>
        <end position="36"/>
    </location>
</feature>
<sequence length="734" mass="77695">MTYSNSTSTTAPSRPAPLAVAAHLALAGWMALGAGAAAHAQATPGDTSGAKPEQQLPTVEVRASATDGKLPGGQLGRDARLGLLGSTGVMDAPFSTTSYTSQVVADQQASTVADVIGNSSAVRFSVSPGGMLDAFYIRGFPVNEGNLGEFGFDGVYGVAPNYRVFSDYIERVEIIKGPTALLHGMSPNGSVGGSVNVVPKRADGKDVTQLGLDYSSESQLGTRVDLSRRIGESREFGIRFNGSVHDGDTVVDKQSRKAGVGALSLDYASNRMRATLDLVSQHERFDAPSRPVFLGTADAVPEIPSAPDGNLNVTNPWEWSKVDDQSALLRAEYDLNENVSVFADVGGAHTEVDRLFGNPVLTNTAGDVTATPSRFRFDVSRDTFNLGSRARLRTGGVDHAMSLQASLYRDRLGRGSVAGTAITSNLYAPFDSAVQSLAEPPVAKISESELSGLALADTLSMLDRKLQVSLGARMQQVKSDNFSAAGTVSQSYDERATTPFLGVVVKPWGQNLSLYGNYIEGLSKGDIAPASAANAGDVLAPYRAKQYEVGVKYALGRVTTTVAAFQISKPSGMLNAGNVYTADGEQRNRGLELEAYGEIAPRVRLLTGLTLLDAEMTQSSSAATIGKQPIGVPRVQANMGVEWDTPWLSGITLTMQVAHAGKQYADSTNLRSIPAWTRVDAGARWRTKVQGKTTTFRAGMRNLFDKDYWSGVSSYGGLAQGAPRTLLLSAAVDL</sequence>
<evidence type="ECO:0000256" key="9">
    <source>
        <dbReference type="ARBA" id="ARBA00023237"/>
    </source>
</evidence>
<dbReference type="PANTHER" id="PTHR32552">
    <property type="entry name" value="FERRICHROME IRON RECEPTOR-RELATED"/>
    <property type="match status" value="1"/>
</dbReference>
<proteinExistence type="inferred from homology"/>
<dbReference type="InterPro" id="IPR036942">
    <property type="entry name" value="Beta-barrel_TonB_sf"/>
</dbReference>
<dbReference type="Proteomes" id="UP001152876">
    <property type="component" value="Unassembled WGS sequence"/>
</dbReference>
<evidence type="ECO:0000256" key="7">
    <source>
        <dbReference type="ARBA" id="ARBA00023136"/>
    </source>
</evidence>
<gene>
    <name evidence="16" type="ORF">H010_23551</name>
</gene>
<keyword evidence="8" id="KW-0675">Receptor</keyword>
<organism evidence="16 17">
    <name type="scientific">Hydrogenophaga taeniospiralis CCUG 15921</name>
    <dbReference type="NCBI Taxonomy" id="1281780"/>
    <lineage>
        <taxon>Bacteria</taxon>
        <taxon>Pseudomonadati</taxon>
        <taxon>Pseudomonadota</taxon>
        <taxon>Betaproteobacteria</taxon>
        <taxon>Burkholderiales</taxon>
        <taxon>Comamonadaceae</taxon>
        <taxon>Hydrogenophaga</taxon>
    </lineage>
</organism>
<keyword evidence="9 10" id="KW-0998">Cell outer membrane</keyword>
<dbReference type="AlphaFoldDB" id="A0A9X4NXM1"/>
<dbReference type="PANTHER" id="PTHR32552:SF82">
    <property type="entry name" value="FCUA PROTEIN"/>
    <property type="match status" value="1"/>
</dbReference>
<comment type="subcellular location">
    <subcellularLocation>
        <location evidence="1 10">Cell outer membrane</location>
        <topology evidence="1 10">Multi-pass membrane protein</topology>
    </subcellularLocation>
</comment>
<evidence type="ECO:0000313" key="16">
    <source>
        <dbReference type="EMBL" id="MDG5978246.1"/>
    </source>
</evidence>
<evidence type="ECO:0000256" key="5">
    <source>
        <dbReference type="ARBA" id="ARBA00022692"/>
    </source>
</evidence>
<evidence type="ECO:0000256" key="8">
    <source>
        <dbReference type="ARBA" id="ARBA00023170"/>
    </source>
</evidence>
<name>A0A9X4NXM1_9BURK</name>
<dbReference type="GO" id="GO:0015344">
    <property type="term" value="F:siderophore uptake transmembrane transporter activity"/>
    <property type="evidence" value="ECO:0007669"/>
    <property type="project" value="TreeGrafter"/>
</dbReference>
<reference evidence="16" key="1">
    <citation type="submission" date="2013-01" db="EMBL/GenBank/DDBJ databases">
        <title>Genome draft of Hydrogenophaga taeniospiralis 2K1.</title>
        <authorList>
            <person name="Gomila M."/>
            <person name="Lalucat J."/>
        </authorList>
    </citation>
    <scope>NUCLEOTIDE SEQUENCE</scope>
    <source>
        <strain evidence="16">CCUG 15921</strain>
    </source>
</reference>
<keyword evidence="4 10" id="KW-1134">Transmembrane beta strand</keyword>
<dbReference type="Gene3D" id="2.170.130.10">
    <property type="entry name" value="TonB-dependent receptor, plug domain"/>
    <property type="match status" value="1"/>
</dbReference>
<evidence type="ECO:0000259" key="15">
    <source>
        <dbReference type="Pfam" id="PF07715"/>
    </source>
</evidence>
<evidence type="ECO:0000256" key="6">
    <source>
        <dbReference type="ARBA" id="ARBA00023077"/>
    </source>
</evidence>
<evidence type="ECO:0000256" key="11">
    <source>
        <dbReference type="RuleBase" id="RU003357"/>
    </source>
</evidence>
<dbReference type="InterPro" id="IPR037066">
    <property type="entry name" value="Plug_dom_sf"/>
</dbReference>
<feature type="domain" description="TonB-dependent receptor plug" evidence="15">
    <location>
        <begin position="90"/>
        <end position="189"/>
    </location>
</feature>
<evidence type="ECO:0000256" key="13">
    <source>
        <dbReference type="SAM" id="SignalP"/>
    </source>
</evidence>
<keyword evidence="13" id="KW-0732">Signal</keyword>
<dbReference type="SUPFAM" id="SSF56935">
    <property type="entry name" value="Porins"/>
    <property type="match status" value="1"/>
</dbReference>
<dbReference type="RefSeq" id="WP_068167904.1">
    <property type="nucleotide sequence ID" value="NZ_AOGK01000033.1"/>
</dbReference>
<dbReference type="GO" id="GO:0009279">
    <property type="term" value="C:cell outer membrane"/>
    <property type="evidence" value="ECO:0007669"/>
    <property type="project" value="UniProtKB-SubCell"/>
</dbReference>
<evidence type="ECO:0000256" key="10">
    <source>
        <dbReference type="PROSITE-ProRule" id="PRU01360"/>
    </source>
</evidence>
<keyword evidence="3 10" id="KW-0813">Transport</keyword>
<keyword evidence="7 10" id="KW-0472">Membrane</keyword>
<dbReference type="PROSITE" id="PS52016">
    <property type="entry name" value="TONB_DEPENDENT_REC_3"/>
    <property type="match status" value="1"/>
</dbReference>
<evidence type="ECO:0000256" key="12">
    <source>
        <dbReference type="SAM" id="MobiDB-lite"/>
    </source>
</evidence>
<keyword evidence="17" id="KW-1185">Reference proteome</keyword>
<dbReference type="NCBIfam" id="TIGR01783">
    <property type="entry name" value="TonB-siderophor"/>
    <property type="match status" value="1"/>
</dbReference>